<dbReference type="InterPro" id="IPR001123">
    <property type="entry name" value="LeuE-type"/>
</dbReference>
<dbReference type="PANTHER" id="PTHR30086:SF20">
    <property type="entry name" value="ARGININE EXPORTER PROTEIN ARGO-RELATED"/>
    <property type="match status" value="1"/>
</dbReference>
<keyword evidence="3 6" id="KW-0812">Transmembrane</keyword>
<keyword evidence="4 6" id="KW-1133">Transmembrane helix</keyword>
<dbReference type="Pfam" id="PF01810">
    <property type="entry name" value="LysE"/>
    <property type="match status" value="1"/>
</dbReference>
<feature type="transmembrane region" description="Helical" evidence="6">
    <location>
        <begin position="130"/>
        <end position="149"/>
    </location>
</feature>
<evidence type="ECO:0000256" key="6">
    <source>
        <dbReference type="SAM" id="Phobius"/>
    </source>
</evidence>
<keyword evidence="2" id="KW-1003">Cell membrane</keyword>
<organism evidence="7 8">
    <name type="scientific">Gordonia otitidis (strain DSM 44809 / CCUG 52243 / JCM 12355 / NBRC 100426 / IFM 10032)</name>
    <dbReference type="NCBI Taxonomy" id="1108044"/>
    <lineage>
        <taxon>Bacteria</taxon>
        <taxon>Bacillati</taxon>
        <taxon>Actinomycetota</taxon>
        <taxon>Actinomycetes</taxon>
        <taxon>Mycobacteriales</taxon>
        <taxon>Gordoniaceae</taxon>
        <taxon>Gordonia</taxon>
    </lineage>
</organism>
<dbReference type="EMBL" id="BAFB01000240">
    <property type="protein sequence ID" value="GAB36832.1"/>
    <property type="molecule type" value="Genomic_DNA"/>
</dbReference>
<dbReference type="AlphaFoldDB" id="H5TTM4"/>
<feature type="transmembrane region" description="Helical" evidence="6">
    <location>
        <begin position="20"/>
        <end position="41"/>
    </location>
</feature>
<evidence type="ECO:0000256" key="2">
    <source>
        <dbReference type="ARBA" id="ARBA00022475"/>
    </source>
</evidence>
<sequence>MIHQKHSLYLSIVDSYVRGMTTYLLAAIAGLLTGAGLIVAVGPQNIFVLQQGVRRAHVNPVIAVCALSDVVLIVAGVAGLGALVSAHPTVVTVAKIAGGTYVVILGLLAARRCLRSSEAITANPDEVRTASRWVAIGTALALTWLNPHVYLDTVLTMGAIANSHGNGKWAFAIGASMASVVWFTLIGRGGRRLAPVFARPRAWRVLDGVVAVIMVGMGAALLVSA</sequence>
<keyword evidence="8" id="KW-1185">Reference proteome</keyword>
<feature type="transmembrane region" description="Helical" evidence="6">
    <location>
        <begin position="169"/>
        <end position="190"/>
    </location>
</feature>
<reference evidence="7" key="1">
    <citation type="submission" date="2012-02" db="EMBL/GenBank/DDBJ databases">
        <title>Whole genome shotgun sequence of Gordonia otitidis NBRC 100426.</title>
        <authorList>
            <person name="Yoshida I."/>
            <person name="Hosoyama A."/>
            <person name="Tsuchikane K."/>
            <person name="Katsumata H."/>
            <person name="Yamazaki S."/>
            <person name="Fujita N."/>
        </authorList>
    </citation>
    <scope>NUCLEOTIDE SEQUENCE [LARGE SCALE GENOMIC DNA]</scope>
    <source>
        <strain evidence="7">NBRC 100426</strain>
    </source>
</reference>
<evidence type="ECO:0000256" key="1">
    <source>
        <dbReference type="ARBA" id="ARBA00004651"/>
    </source>
</evidence>
<feature type="transmembrane region" description="Helical" evidence="6">
    <location>
        <begin position="90"/>
        <end position="110"/>
    </location>
</feature>
<evidence type="ECO:0000313" key="8">
    <source>
        <dbReference type="Proteomes" id="UP000005038"/>
    </source>
</evidence>
<comment type="subcellular location">
    <subcellularLocation>
        <location evidence="1">Cell membrane</location>
        <topology evidence="1">Multi-pass membrane protein</topology>
    </subcellularLocation>
</comment>
<comment type="caution">
    <text evidence="7">The sequence shown here is derived from an EMBL/GenBank/DDBJ whole genome shotgun (WGS) entry which is preliminary data.</text>
</comment>
<proteinExistence type="predicted"/>
<evidence type="ECO:0000256" key="5">
    <source>
        <dbReference type="ARBA" id="ARBA00023136"/>
    </source>
</evidence>
<feature type="transmembrane region" description="Helical" evidence="6">
    <location>
        <begin position="61"/>
        <end position="84"/>
    </location>
</feature>
<name>H5TTM4_GORO1</name>
<dbReference type="PANTHER" id="PTHR30086">
    <property type="entry name" value="ARGININE EXPORTER PROTEIN ARGO"/>
    <property type="match status" value="1"/>
</dbReference>
<evidence type="ECO:0000256" key="3">
    <source>
        <dbReference type="ARBA" id="ARBA00022692"/>
    </source>
</evidence>
<evidence type="ECO:0000256" key="4">
    <source>
        <dbReference type="ARBA" id="ARBA00022989"/>
    </source>
</evidence>
<keyword evidence="5 6" id="KW-0472">Membrane</keyword>
<feature type="transmembrane region" description="Helical" evidence="6">
    <location>
        <begin position="202"/>
        <end position="223"/>
    </location>
</feature>
<gene>
    <name evidence="7" type="ORF">GOOTI_240_00120</name>
</gene>
<dbReference type="GO" id="GO:0015171">
    <property type="term" value="F:amino acid transmembrane transporter activity"/>
    <property type="evidence" value="ECO:0007669"/>
    <property type="project" value="TreeGrafter"/>
</dbReference>
<accession>H5TTM4</accession>
<protein>
    <submittedName>
        <fullName evidence="7">Amino acid transporter</fullName>
    </submittedName>
</protein>
<dbReference type="Proteomes" id="UP000005038">
    <property type="component" value="Unassembled WGS sequence"/>
</dbReference>
<dbReference type="GO" id="GO:0005886">
    <property type="term" value="C:plasma membrane"/>
    <property type="evidence" value="ECO:0007669"/>
    <property type="project" value="UniProtKB-SubCell"/>
</dbReference>
<dbReference type="STRING" id="1108044.GOOTI_240_00120"/>
<evidence type="ECO:0000313" key="7">
    <source>
        <dbReference type="EMBL" id="GAB36832.1"/>
    </source>
</evidence>